<keyword evidence="2 8" id="KW-0444">Lipid biosynthesis</keyword>
<reference evidence="11 12" key="1">
    <citation type="submission" date="2022-11" db="EMBL/GenBank/DDBJ databases">
        <title>Host association and intracellularity evolved multiple times independently in the Rickettsiales.</title>
        <authorList>
            <person name="Castelli M."/>
            <person name="Nardi T."/>
            <person name="Gammuto L."/>
            <person name="Bellinzona G."/>
            <person name="Sabaneyeva E."/>
            <person name="Potekhin A."/>
            <person name="Serra V."/>
            <person name="Petroni G."/>
            <person name="Sassera D."/>
        </authorList>
    </citation>
    <scope>NUCLEOTIDE SEQUENCE [LARGE SCALE GENOMIC DNA]</scope>
    <source>
        <strain evidence="11 12">NDG2</strain>
    </source>
</reference>
<sequence length="320" mass="35149">MIFSKIVGIGSYLPENFLTNDELSKTVDTSDEWITTRTGIKKRHIAPEQQYTSDLATEALKNALTHVELTPNYLDAIIVATTTPDRIFPATAVRVQNNIGMRGGFAFDIQAVCAGFIYALQVADSLLKAQQVKRIAVIGADVMSRIVDWKDRNTCVLFGDGAGCVILEQREGEKNDGILDIKLYSDGQYEEFLMVDGGVSRKNKESKIRMAGSEVFRHAVIKMSDSIKSIVEKNKLSIHDLDWLLLHQANYRIIKAVAEKLEINMDKAISMVSEHANTSAASIPLALDCYVKDAKVKTGDLIALSAIGGGLAWGSALIRL</sequence>
<dbReference type="RefSeq" id="WP_323732461.1">
    <property type="nucleotide sequence ID" value="NZ_CP110820.1"/>
</dbReference>
<dbReference type="InterPro" id="IPR013747">
    <property type="entry name" value="ACP_syn_III_C"/>
</dbReference>
<evidence type="ECO:0000256" key="5">
    <source>
        <dbReference type="ARBA" id="ARBA00023098"/>
    </source>
</evidence>
<dbReference type="EC" id="2.3.1.180" evidence="8"/>
<organism evidence="11 12">
    <name type="scientific">Candidatus Bandiella euplotis</name>
    <dbReference type="NCBI Taxonomy" id="1664265"/>
    <lineage>
        <taxon>Bacteria</taxon>
        <taxon>Pseudomonadati</taxon>
        <taxon>Pseudomonadota</taxon>
        <taxon>Alphaproteobacteria</taxon>
        <taxon>Rickettsiales</taxon>
        <taxon>Candidatus Midichloriaceae</taxon>
        <taxon>Candidatus Bandiella</taxon>
    </lineage>
</organism>
<evidence type="ECO:0000259" key="9">
    <source>
        <dbReference type="Pfam" id="PF08541"/>
    </source>
</evidence>
<comment type="pathway">
    <text evidence="8">Lipid metabolism; fatty acid biosynthesis.</text>
</comment>
<evidence type="ECO:0000256" key="2">
    <source>
        <dbReference type="ARBA" id="ARBA00022516"/>
    </source>
</evidence>
<dbReference type="HAMAP" id="MF_01815">
    <property type="entry name" value="FabH"/>
    <property type="match status" value="1"/>
</dbReference>
<comment type="similarity">
    <text evidence="1 8">Belongs to the thiolase-like superfamily. FabH family.</text>
</comment>
<dbReference type="Pfam" id="PF08541">
    <property type="entry name" value="ACP_syn_III_C"/>
    <property type="match status" value="1"/>
</dbReference>
<gene>
    <name evidence="8" type="primary">fabH</name>
    <name evidence="11" type="ORF">Bandiella_00861</name>
</gene>
<evidence type="ECO:0000259" key="10">
    <source>
        <dbReference type="Pfam" id="PF08545"/>
    </source>
</evidence>
<evidence type="ECO:0000313" key="12">
    <source>
        <dbReference type="Proteomes" id="UP001327219"/>
    </source>
</evidence>
<protein>
    <recommendedName>
        <fullName evidence="8">Beta-ketoacyl-[acyl-carrier-protein] synthase III</fullName>
        <shortName evidence="8">Beta-ketoacyl-ACP synthase III</shortName>
        <shortName evidence="8">KAS III</shortName>
        <ecNumber evidence="8">2.3.1.180</ecNumber>
    </recommendedName>
    <alternativeName>
        <fullName evidence="8">3-oxoacyl-[acyl-carrier-protein] synthase 3</fullName>
    </alternativeName>
    <alternativeName>
        <fullName evidence="8">3-oxoacyl-[acyl-carrier-protein] synthase III</fullName>
    </alternativeName>
</protein>
<comment type="domain">
    <text evidence="8">The last Arg residue of the ACP-binding site is essential for the weak association between ACP/AcpP and FabH.</text>
</comment>
<keyword evidence="8" id="KW-0012">Acyltransferase</keyword>
<dbReference type="PANTHER" id="PTHR43091">
    <property type="entry name" value="3-OXOACYL-[ACYL-CARRIER-PROTEIN] SYNTHASE"/>
    <property type="match status" value="1"/>
</dbReference>
<dbReference type="Gene3D" id="3.40.47.10">
    <property type="match status" value="1"/>
</dbReference>
<evidence type="ECO:0000313" key="11">
    <source>
        <dbReference type="EMBL" id="WPX96737.1"/>
    </source>
</evidence>
<keyword evidence="5 8" id="KW-0443">Lipid metabolism</keyword>
<evidence type="ECO:0000256" key="4">
    <source>
        <dbReference type="ARBA" id="ARBA00022832"/>
    </source>
</evidence>
<dbReference type="CDD" id="cd00830">
    <property type="entry name" value="KAS_III"/>
    <property type="match status" value="1"/>
</dbReference>
<keyword evidence="3 8" id="KW-0808">Transferase</keyword>
<comment type="function">
    <text evidence="8">Catalyzes the condensation reaction of fatty acid synthesis by the addition to an acyl acceptor of two carbons from malonyl-ACP. Catalyzes the first condensation reaction which initiates fatty acid synthesis and may therefore play a role in governing the total rate of fatty acid production. Possesses both acetoacetyl-ACP synthase and acetyl transacylase activities. Its substrate specificity determines the biosynthesis of branched-chain and/or straight-chain of fatty acids.</text>
</comment>
<dbReference type="Pfam" id="PF08545">
    <property type="entry name" value="ACP_syn_III"/>
    <property type="match status" value="1"/>
</dbReference>
<comment type="catalytic activity">
    <reaction evidence="8">
        <text>malonyl-[ACP] + acetyl-CoA + H(+) = 3-oxobutanoyl-[ACP] + CO2 + CoA</text>
        <dbReference type="Rhea" id="RHEA:12080"/>
        <dbReference type="Rhea" id="RHEA-COMP:9623"/>
        <dbReference type="Rhea" id="RHEA-COMP:9625"/>
        <dbReference type="ChEBI" id="CHEBI:15378"/>
        <dbReference type="ChEBI" id="CHEBI:16526"/>
        <dbReference type="ChEBI" id="CHEBI:57287"/>
        <dbReference type="ChEBI" id="CHEBI:57288"/>
        <dbReference type="ChEBI" id="CHEBI:78449"/>
        <dbReference type="ChEBI" id="CHEBI:78450"/>
        <dbReference type="EC" id="2.3.1.180"/>
    </reaction>
</comment>
<dbReference type="InterPro" id="IPR004655">
    <property type="entry name" value="FabH"/>
</dbReference>
<evidence type="ECO:0000256" key="3">
    <source>
        <dbReference type="ARBA" id="ARBA00022679"/>
    </source>
</evidence>
<keyword evidence="6 8" id="KW-0275">Fatty acid biosynthesis</keyword>
<feature type="region of interest" description="ACP-binding" evidence="8">
    <location>
        <begin position="248"/>
        <end position="252"/>
    </location>
</feature>
<feature type="active site" evidence="8">
    <location>
        <position position="247"/>
    </location>
</feature>
<dbReference type="NCBIfam" id="TIGR00747">
    <property type="entry name" value="fabH"/>
    <property type="match status" value="1"/>
</dbReference>
<accession>A0ABZ0UMJ5</accession>
<dbReference type="PANTHER" id="PTHR43091:SF1">
    <property type="entry name" value="BETA-KETOACYL-[ACYL-CARRIER-PROTEIN] SYNTHASE III, CHLOROPLASTIC"/>
    <property type="match status" value="1"/>
</dbReference>
<feature type="active site" evidence="8">
    <location>
        <position position="277"/>
    </location>
</feature>
<feature type="domain" description="Beta-ketoacyl-[acyl-carrier-protein] synthase III N-terminal" evidence="10">
    <location>
        <begin position="107"/>
        <end position="187"/>
    </location>
</feature>
<feature type="domain" description="Beta-ketoacyl-[acyl-carrier-protein] synthase III C-terminal" evidence="9">
    <location>
        <begin position="232"/>
        <end position="319"/>
    </location>
</feature>
<evidence type="ECO:0000256" key="7">
    <source>
        <dbReference type="ARBA" id="ARBA00023268"/>
    </source>
</evidence>
<keyword evidence="7 8" id="KW-0511">Multifunctional enzyme</keyword>
<comment type="subcellular location">
    <subcellularLocation>
        <location evidence="8">Cytoplasm</location>
    </subcellularLocation>
</comment>
<dbReference type="SUPFAM" id="SSF53901">
    <property type="entry name" value="Thiolase-like"/>
    <property type="match status" value="1"/>
</dbReference>
<evidence type="ECO:0000256" key="6">
    <source>
        <dbReference type="ARBA" id="ARBA00023160"/>
    </source>
</evidence>
<evidence type="ECO:0000256" key="1">
    <source>
        <dbReference type="ARBA" id="ARBA00008642"/>
    </source>
</evidence>
<comment type="subunit">
    <text evidence="8">Homodimer.</text>
</comment>
<feature type="active site" evidence="8">
    <location>
        <position position="113"/>
    </location>
</feature>
<evidence type="ECO:0000256" key="8">
    <source>
        <dbReference type="HAMAP-Rule" id="MF_01815"/>
    </source>
</evidence>
<name>A0ABZ0UMJ5_9RICK</name>
<keyword evidence="12" id="KW-1185">Reference proteome</keyword>
<dbReference type="EMBL" id="CP110820">
    <property type="protein sequence ID" value="WPX96737.1"/>
    <property type="molecule type" value="Genomic_DNA"/>
</dbReference>
<dbReference type="InterPro" id="IPR016039">
    <property type="entry name" value="Thiolase-like"/>
</dbReference>
<dbReference type="Proteomes" id="UP001327219">
    <property type="component" value="Chromosome"/>
</dbReference>
<dbReference type="InterPro" id="IPR013751">
    <property type="entry name" value="ACP_syn_III_N"/>
</dbReference>
<keyword evidence="8" id="KW-0963">Cytoplasm</keyword>
<proteinExistence type="inferred from homology"/>
<dbReference type="NCBIfam" id="NF006829">
    <property type="entry name" value="PRK09352.1"/>
    <property type="match status" value="1"/>
</dbReference>
<keyword evidence="4 8" id="KW-0276">Fatty acid metabolism</keyword>